<dbReference type="AlphaFoldDB" id="A0A6J4SPK4"/>
<dbReference type="InterPro" id="IPR046342">
    <property type="entry name" value="CBS_dom_sf"/>
</dbReference>
<dbReference type="SUPFAM" id="SSF54631">
    <property type="entry name" value="CBS-domain pair"/>
    <property type="match status" value="1"/>
</dbReference>
<accession>A0A6J4SPK4</accession>
<feature type="domain" description="CBS" evidence="3">
    <location>
        <begin position="97"/>
        <end position="153"/>
    </location>
</feature>
<dbReference type="InterPro" id="IPR051257">
    <property type="entry name" value="Diverse_CBS-Domain"/>
</dbReference>
<feature type="domain" description="CBS" evidence="3">
    <location>
        <begin position="10"/>
        <end position="68"/>
    </location>
</feature>
<dbReference type="PANTHER" id="PTHR43080">
    <property type="entry name" value="CBS DOMAIN-CONTAINING PROTEIN CBSX3, MITOCHONDRIAL"/>
    <property type="match status" value="1"/>
</dbReference>
<dbReference type="PROSITE" id="PS51371">
    <property type="entry name" value="CBS"/>
    <property type="match status" value="2"/>
</dbReference>
<name>A0A6J4SPK4_9ACTN</name>
<evidence type="ECO:0000313" key="4">
    <source>
        <dbReference type="EMBL" id="CAA9501042.1"/>
    </source>
</evidence>
<protein>
    <recommendedName>
        <fullName evidence="3">CBS domain-containing protein</fullName>
    </recommendedName>
</protein>
<reference evidence="4" key="1">
    <citation type="submission" date="2020-02" db="EMBL/GenBank/DDBJ databases">
        <authorList>
            <person name="Meier V. D."/>
        </authorList>
    </citation>
    <scope>NUCLEOTIDE SEQUENCE</scope>
    <source>
        <strain evidence="4">AVDCRST_MAG45</strain>
    </source>
</reference>
<dbReference type="Pfam" id="PF00571">
    <property type="entry name" value="CBS"/>
    <property type="match status" value="2"/>
</dbReference>
<sequence>MSPDTLKRALVREVPTLTSGQEVGDAVERIVASGLPALPVLGDEGGFYGVFGERELIGALFPGYFQELRSARFVPHSIDEVIERRLECRRDPVSRYANTEQVAAGPDFSDAQLAETFLHHRVLIVPILDEAHRVEGVVTRSDFFRALAGRLTAPP</sequence>
<proteinExistence type="predicted"/>
<evidence type="ECO:0000256" key="2">
    <source>
        <dbReference type="PROSITE-ProRule" id="PRU00703"/>
    </source>
</evidence>
<dbReference type="CDD" id="cd02205">
    <property type="entry name" value="CBS_pair_SF"/>
    <property type="match status" value="1"/>
</dbReference>
<keyword evidence="1 2" id="KW-0129">CBS domain</keyword>
<gene>
    <name evidence="4" type="ORF">AVDCRST_MAG45-1311</name>
</gene>
<dbReference type="EMBL" id="CADCVU010000112">
    <property type="protein sequence ID" value="CAA9501042.1"/>
    <property type="molecule type" value="Genomic_DNA"/>
</dbReference>
<dbReference type="InterPro" id="IPR000644">
    <property type="entry name" value="CBS_dom"/>
</dbReference>
<evidence type="ECO:0000256" key="1">
    <source>
        <dbReference type="ARBA" id="ARBA00023122"/>
    </source>
</evidence>
<organism evidence="4">
    <name type="scientific">uncultured Solirubrobacterales bacterium</name>
    <dbReference type="NCBI Taxonomy" id="768556"/>
    <lineage>
        <taxon>Bacteria</taxon>
        <taxon>Bacillati</taxon>
        <taxon>Actinomycetota</taxon>
        <taxon>Thermoleophilia</taxon>
        <taxon>Solirubrobacterales</taxon>
        <taxon>environmental samples</taxon>
    </lineage>
</organism>
<evidence type="ECO:0000259" key="3">
    <source>
        <dbReference type="PROSITE" id="PS51371"/>
    </source>
</evidence>
<dbReference type="Gene3D" id="3.10.580.10">
    <property type="entry name" value="CBS-domain"/>
    <property type="match status" value="1"/>
</dbReference>
<dbReference type="PANTHER" id="PTHR43080:SF2">
    <property type="entry name" value="CBS DOMAIN-CONTAINING PROTEIN"/>
    <property type="match status" value="1"/>
</dbReference>